<dbReference type="GO" id="GO:0043139">
    <property type="term" value="F:5'-3' DNA helicase activity"/>
    <property type="evidence" value="ECO:0007669"/>
    <property type="project" value="TreeGrafter"/>
</dbReference>
<dbReference type="PANTHER" id="PTHR43788">
    <property type="entry name" value="DNA2/NAM7 HELICASE FAMILY MEMBER"/>
    <property type="match status" value="1"/>
</dbReference>
<keyword evidence="2" id="KW-0547">Nucleotide-binding</keyword>
<feature type="domain" description="DNA2/NAM7 helicase helicase" evidence="6">
    <location>
        <begin position="214"/>
        <end position="293"/>
    </location>
</feature>
<dbReference type="GO" id="GO:0005524">
    <property type="term" value="F:ATP binding"/>
    <property type="evidence" value="ECO:0007669"/>
    <property type="project" value="UniProtKB-KW"/>
</dbReference>
<evidence type="ECO:0000313" key="8">
    <source>
        <dbReference type="Proteomes" id="UP000035680"/>
    </source>
</evidence>
<dbReference type="InterPro" id="IPR050534">
    <property type="entry name" value="Coronavir_polyprotein_1ab"/>
</dbReference>
<dbReference type="Gene3D" id="3.40.50.300">
    <property type="entry name" value="P-loop containing nucleotide triphosphate hydrolases"/>
    <property type="match status" value="2"/>
</dbReference>
<dbReference type="WBParaSite" id="SVE_0739600.2">
    <property type="protein sequence ID" value="SVE_0739600.2"/>
    <property type="gene ID" value="SVE_0739600"/>
</dbReference>
<dbReference type="GO" id="GO:0005694">
    <property type="term" value="C:chromosome"/>
    <property type="evidence" value="ECO:0007669"/>
    <property type="project" value="UniProtKB-ARBA"/>
</dbReference>
<evidence type="ECO:0000256" key="5">
    <source>
        <dbReference type="ARBA" id="ARBA00022840"/>
    </source>
</evidence>
<keyword evidence="3" id="KW-0378">Hydrolase</keyword>
<dbReference type="InterPro" id="IPR027417">
    <property type="entry name" value="P-loop_NTPase"/>
</dbReference>
<dbReference type="PANTHER" id="PTHR43788:SF8">
    <property type="entry name" value="DNA-BINDING PROTEIN SMUBP-2"/>
    <property type="match status" value="1"/>
</dbReference>
<evidence type="ECO:0000259" key="6">
    <source>
        <dbReference type="Pfam" id="PF13086"/>
    </source>
</evidence>
<evidence type="ECO:0000256" key="4">
    <source>
        <dbReference type="ARBA" id="ARBA00022806"/>
    </source>
</evidence>
<reference evidence="9" key="2">
    <citation type="submission" date="2015-08" db="UniProtKB">
        <authorList>
            <consortium name="WormBaseParasite"/>
        </authorList>
    </citation>
    <scope>IDENTIFICATION</scope>
</reference>
<dbReference type="GO" id="GO:0016787">
    <property type="term" value="F:hydrolase activity"/>
    <property type="evidence" value="ECO:0007669"/>
    <property type="project" value="UniProtKB-KW"/>
</dbReference>
<dbReference type="FunFam" id="3.40.50.300:FF:000326">
    <property type="entry name" value="P-loop containing nucleoside triphosphate hydrolase"/>
    <property type="match status" value="1"/>
</dbReference>
<keyword evidence="5" id="KW-0067">ATP-binding</keyword>
<dbReference type="InterPro" id="IPR047187">
    <property type="entry name" value="SF1_C_Upf1"/>
</dbReference>
<dbReference type="InterPro" id="IPR041677">
    <property type="entry name" value="DNA2/NAM7_AAA_11"/>
</dbReference>
<dbReference type="AlphaFoldDB" id="A0A0K0FEV7"/>
<dbReference type="STRING" id="75913.A0A0K0FEV7"/>
<name>A0A0K0FEV7_STRVS</name>
<dbReference type="Pfam" id="PF13086">
    <property type="entry name" value="AAA_11"/>
    <property type="match status" value="2"/>
</dbReference>
<proteinExistence type="inferred from homology"/>
<sequence length="717" mass="82126">MRLQKIKYSIPSVRYSTSSKIVAEKKDNKKPQIQTPAIFDKRLDFFKKGLKAELKAIYNLVSLANIKKNLNKKNQVFCNLKAKKISYDTIYGQLIELCDSKLVALNTKFFPKAKPFILKQNNKEFFSHLLHYDPKNGTILLKLNSTIDEWKELRENSTFDLLPSHKSPLENVLEFLHSGRFTKMPGWKTLELIYKGSRSPVAYSDPPVKFNGEFNTAQQNAIKAALNPKRKMLCIGGPPGTGKTQVIVEILRYLLEDRKKILVVVPRPDVLTNIYERIDLMKYKSCAMVGDESAHIDMQTKNHRDFEYLEDMTDIICEIKGEDVDSSSIRDYIGLVDGAKKKINLSIVNNSQIVFTSAGRNVMGLIELSKFTPDVVLVEEGSQVLECVSWRFLLSGKRSIVVGDHNQLVTTLNSESAAKDYQLDNSIMEYLWNNFSKVDRIMLDTQYRMNKKIMEWSSKIFYDNAMIAHDSVENITLSDISSIKNNNKFNSPLLVFDSKNCSDFKETIIGRSFANIKEVFVCVKYVRYLLQNGLKESDIGIITSYNKQRMKIEEHLKGKNIKVSTVDGFQGQQKEVIVFCYVRDNKNKNVGFLSEEKRMNVALTRAKRQFVFIGNTNMLSTDDKFEELRNILLNNGVSLDAVLQNHVNLITIMDDASPFHPTPRERIPLPQRQNHTSNLSSPPPHLIFIFTKAPTYFFLKHAIIPIPVNVKIKVKKI</sequence>
<evidence type="ECO:0000256" key="2">
    <source>
        <dbReference type="ARBA" id="ARBA00022741"/>
    </source>
</evidence>
<evidence type="ECO:0000259" key="7">
    <source>
        <dbReference type="Pfam" id="PF13087"/>
    </source>
</evidence>
<protein>
    <submittedName>
        <fullName evidence="9">DNA-binding protein SMUBP-2 (inferred by orthology to a human protein)</fullName>
    </submittedName>
</protein>
<evidence type="ECO:0000256" key="1">
    <source>
        <dbReference type="ARBA" id="ARBA00007913"/>
    </source>
</evidence>
<evidence type="ECO:0000313" key="9">
    <source>
        <dbReference type="WBParaSite" id="SVE_0739600.2"/>
    </source>
</evidence>
<dbReference type="CDD" id="cd18808">
    <property type="entry name" value="SF1_C_Upf1"/>
    <property type="match status" value="1"/>
</dbReference>
<keyword evidence="4" id="KW-0347">Helicase</keyword>
<evidence type="ECO:0000256" key="3">
    <source>
        <dbReference type="ARBA" id="ARBA00022801"/>
    </source>
</evidence>
<comment type="similarity">
    <text evidence="1">Belongs to the DNA2/NAM7 helicase family.</text>
</comment>
<dbReference type="Pfam" id="PF13087">
    <property type="entry name" value="AAA_12"/>
    <property type="match status" value="1"/>
</dbReference>
<feature type="domain" description="DNA2/NAM7 helicase-like C-terminal" evidence="7">
    <location>
        <begin position="423"/>
        <end position="616"/>
    </location>
</feature>
<keyword evidence="8" id="KW-1185">Reference proteome</keyword>
<accession>A0A0K0FEV7</accession>
<organism evidence="8 9">
    <name type="scientific">Strongyloides venezuelensis</name>
    <name type="common">Threadworm</name>
    <dbReference type="NCBI Taxonomy" id="75913"/>
    <lineage>
        <taxon>Eukaryota</taxon>
        <taxon>Metazoa</taxon>
        <taxon>Ecdysozoa</taxon>
        <taxon>Nematoda</taxon>
        <taxon>Chromadorea</taxon>
        <taxon>Rhabditida</taxon>
        <taxon>Tylenchina</taxon>
        <taxon>Panagrolaimomorpha</taxon>
        <taxon>Strongyloidoidea</taxon>
        <taxon>Strongyloididae</taxon>
        <taxon>Strongyloides</taxon>
    </lineage>
</organism>
<feature type="domain" description="DNA2/NAM7 helicase helicase" evidence="6">
    <location>
        <begin position="334"/>
        <end position="414"/>
    </location>
</feature>
<dbReference type="Proteomes" id="UP000035680">
    <property type="component" value="Unassembled WGS sequence"/>
</dbReference>
<reference evidence="8" key="1">
    <citation type="submission" date="2014-07" db="EMBL/GenBank/DDBJ databases">
        <authorList>
            <person name="Martin A.A"/>
            <person name="De Silva N."/>
        </authorList>
    </citation>
    <scope>NUCLEOTIDE SEQUENCE</scope>
</reference>
<dbReference type="SUPFAM" id="SSF52540">
    <property type="entry name" value="P-loop containing nucleoside triphosphate hydrolases"/>
    <property type="match status" value="1"/>
</dbReference>
<dbReference type="InterPro" id="IPR041679">
    <property type="entry name" value="DNA2/NAM7-like_C"/>
</dbReference>